<proteinExistence type="predicted"/>
<sequence length="765" mass="85752">MATKLNLNFNLNLSSLRLSRHLFAPLFSHSSPRTHVLSFRRNLRRTPNFYRRFSLVSAAVNSTSSGSFVSREWNSDERYDVIVVGGGHAGCEAALASARLGAKTLLLTLNIDRIAWQPCNPAVGGPAKSQLVHEVDALGGEIGKVADRCYLQKRVLNTSRGPAVRALRAQTDKRDYAVQMKNIVENTTNLSIREAMVTDLLLGKSDNVEGVSTFFGMNFYASSVVLTTGTFMSGKIWVGRTSMPAGRAGESASHGLTENLQQLGFETDRLKTGTPARVDCRTVDFSGLEPQHGDEEVSWFSFDPDYHIEREQMCCYLTRTTKRTHQLIKDNLHETPTYGGWVEAKGPRYCPSIEDKIVRFQDKESHQIFLEPEGRNVPELYVQMSAVVSHQYAYQTIQDYAISPLAAEGFSTGLPERLQLPLLRSLPGLENCSMLRPAYAVEYDFLPAHQCSRSLMTKKIEGLFFSGQINGTTGYEEAAAQGIISGINAARHSDGKSLVVLERESSYIGTLIDDLVTKDLREPYRMLTSRSEHRLLLRSDNADSRLTPLGREIGLIDDRRWNIYEEKQARILEEKKRLKTVRISGLYSSFYLSVANSCGDLAADVAQLSSQPVKDLSTLEGLLKKPHIQYKVLDKHGFGNEKLTREDKECVEIDIKYEGFILRQQQQLQQMVHQQHRPLPQDLDYYSMTTLSLEAREKLSKVRPQTIGQASRVGGVSPADITALLIILESNRRKAHEQRRQQILASVMEDTNQPSEAPLTETISS</sequence>
<protein>
    <submittedName>
        <fullName evidence="1">Uncharacterized protein</fullName>
    </submittedName>
</protein>
<dbReference type="EMBL" id="CM047901">
    <property type="protein sequence ID" value="KAJ0098275.1"/>
    <property type="molecule type" value="Genomic_DNA"/>
</dbReference>
<accession>A0ACC1BH46</accession>
<name>A0ACC1BH46_9ROSI</name>
<gene>
    <name evidence="1" type="ORF">Patl1_28003</name>
</gene>
<comment type="caution">
    <text evidence="1">The sequence shown here is derived from an EMBL/GenBank/DDBJ whole genome shotgun (WGS) entry which is preliminary data.</text>
</comment>
<evidence type="ECO:0000313" key="2">
    <source>
        <dbReference type="Proteomes" id="UP001164250"/>
    </source>
</evidence>
<keyword evidence="2" id="KW-1185">Reference proteome</keyword>
<dbReference type="Proteomes" id="UP001164250">
    <property type="component" value="Chromosome 5"/>
</dbReference>
<evidence type="ECO:0000313" key="1">
    <source>
        <dbReference type="EMBL" id="KAJ0098275.1"/>
    </source>
</evidence>
<organism evidence="1 2">
    <name type="scientific">Pistacia atlantica</name>
    <dbReference type="NCBI Taxonomy" id="434234"/>
    <lineage>
        <taxon>Eukaryota</taxon>
        <taxon>Viridiplantae</taxon>
        <taxon>Streptophyta</taxon>
        <taxon>Embryophyta</taxon>
        <taxon>Tracheophyta</taxon>
        <taxon>Spermatophyta</taxon>
        <taxon>Magnoliopsida</taxon>
        <taxon>eudicotyledons</taxon>
        <taxon>Gunneridae</taxon>
        <taxon>Pentapetalae</taxon>
        <taxon>rosids</taxon>
        <taxon>malvids</taxon>
        <taxon>Sapindales</taxon>
        <taxon>Anacardiaceae</taxon>
        <taxon>Pistacia</taxon>
    </lineage>
</organism>
<reference evidence="2" key="1">
    <citation type="journal article" date="2023" name="G3 (Bethesda)">
        <title>Genome assembly and association tests identify interacting loci associated with vigor, precocity, and sex in interspecific pistachio rootstocks.</title>
        <authorList>
            <person name="Palmer W."/>
            <person name="Jacygrad E."/>
            <person name="Sagayaradj S."/>
            <person name="Cavanaugh K."/>
            <person name="Han R."/>
            <person name="Bertier L."/>
            <person name="Beede B."/>
            <person name="Kafkas S."/>
            <person name="Golino D."/>
            <person name="Preece J."/>
            <person name="Michelmore R."/>
        </authorList>
    </citation>
    <scope>NUCLEOTIDE SEQUENCE [LARGE SCALE GENOMIC DNA]</scope>
</reference>